<keyword evidence="2" id="KW-1133">Transmembrane helix</keyword>
<protein>
    <recommendedName>
        <fullName evidence="5">Transmembrane protein</fullName>
    </recommendedName>
</protein>
<keyword evidence="2" id="KW-0812">Transmembrane</keyword>
<dbReference type="AlphaFoldDB" id="A0A8H4RDL9"/>
<feature type="transmembrane region" description="Helical" evidence="2">
    <location>
        <begin position="116"/>
        <end position="142"/>
    </location>
</feature>
<keyword evidence="4" id="KW-1185">Reference proteome</keyword>
<evidence type="ECO:0000313" key="4">
    <source>
        <dbReference type="Proteomes" id="UP000566819"/>
    </source>
</evidence>
<feature type="region of interest" description="Disordered" evidence="1">
    <location>
        <begin position="1"/>
        <end position="86"/>
    </location>
</feature>
<dbReference type="EMBL" id="JAAMPI010001085">
    <property type="protein sequence ID" value="KAF4626784.1"/>
    <property type="molecule type" value="Genomic_DNA"/>
</dbReference>
<feature type="transmembrane region" description="Helical" evidence="2">
    <location>
        <begin position="154"/>
        <end position="174"/>
    </location>
</feature>
<feature type="transmembrane region" description="Helical" evidence="2">
    <location>
        <begin position="219"/>
        <end position="245"/>
    </location>
</feature>
<keyword evidence="2" id="KW-0472">Membrane</keyword>
<evidence type="ECO:0000313" key="3">
    <source>
        <dbReference type="EMBL" id="KAF4626784.1"/>
    </source>
</evidence>
<feature type="compositionally biased region" description="Polar residues" evidence="1">
    <location>
        <begin position="1"/>
        <end position="10"/>
    </location>
</feature>
<dbReference type="OrthoDB" id="3596604at2759"/>
<evidence type="ECO:0000256" key="2">
    <source>
        <dbReference type="SAM" id="Phobius"/>
    </source>
</evidence>
<proteinExistence type="predicted"/>
<comment type="caution">
    <text evidence="3">The sequence shown here is derived from an EMBL/GenBank/DDBJ whole genome shotgun (WGS) entry which is preliminary data.</text>
</comment>
<name>A0A8H4RDL9_9HELO</name>
<feature type="compositionally biased region" description="Low complexity" evidence="1">
    <location>
        <begin position="58"/>
        <end position="70"/>
    </location>
</feature>
<reference evidence="3 4" key="1">
    <citation type="submission" date="2020-03" db="EMBL/GenBank/DDBJ databases">
        <title>Draft Genome Sequence of Cudoniella acicularis.</title>
        <authorList>
            <person name="Buettner E."/>
            <person name="Kellner H."/>
        </authorList>
    </citation>
    <scope>NUCLEOTIDE SEQUENCE [LARGE SCALE GENOMIC DNA]</scope>
    <source>
        <strain evidence="3 4">DSM 108380</strain>
    </source>
</reference>
<sequence length="626" mass="68222">MTDPSYNRVDSFSPLGDNGPLHRSPATYSHAWANDNHGDLGSQDMEMNETPRQRGPTHQQSQNSMHSHSSTLFGSGDQPNTETQSFLHDPLNKIDTIYAAHHTPYKDHTGRQLRHIFIVSSVRWFITLLLCISYIGAVIYWQHKGAQDETQKKIFNTVTTGISIALGLNISSAFKDMALNMRWPILHMKKRNLEEIDLILNSDSLIKLSQLVLKSRTPLVVLGALSWLFINILAQVGIAAVSLTYNWDTDTNGVLLSSGNVSIADLSHFYPNGNNSKPTTQDEQYSAHLYGSLALNYGVNTTATLPSPGDIYNPSGSSIFLDLTQPTAQLMFSDSPTGATQPATGSIYSGRTVNVTYGCVAHEVTNNGNGSLTDGSSVTISVANVGDVIVSNVVSGSMTYFTNRTGGAQNNCGTNQRCSVVEVFESSNSSSTTAWYYKCNITVNPTFNDPKNVSWISDEMAWMAGSSIAQVGYVINDQETQIYPPHSVWGVPVQGDFQLMGETIATFAAGSLVGAELFNPPSSYMGTVPSQGQILLVGHKYYFYVIIGLICGCHLIFCIVVAMIANRVKVGPGSHLAMALLLRPIADALWGVSNGKIDSEVYKDAVKRTIATYEKGTNGRWNFTMF</sequence>
<evidence type="ECO:0000256" key="1">
    <source>
        <dbReference type="SAM" id="MobiDB-lite"/>
    </source>
</evidence>
<gene>
    <name evidence="3" type="ORF">G7Y89_g11372</name>
</gene>
<evidence type="ECO:0008006" key="5">
    <source>
        <dbReference type="Google" id="ProtNLM"/>
    </source>
</evidence>
<accession>A0A8H4RDL9</accession>
<feature type="compositionally biased region" description="Polar residues" evidence="1">
    <location>
        <begin position="71"/>
        <end position="86"/>
    </location>
</feature>
<feature type="transmembrane region" description="Helical" evidence="2">
    <location>
        <begin position="541"/>
        <end position="565"/>
    </location>
</feature>
<organism evidence="3 4">
    <name type="scientific">Cudoniella acicularis</name>
    <dbReference type="NCBI Taxonomy" id="354080"/>
    <lineage>
        <taxon>Eukaryota</taxon>
        <taxon>Fungi</taxon>
        <taxon>Dikarya</taxon>
        <taxon>Ascomycota</taxon>
        <taxon>Pezizomycotina</taxon>
        <taxon>Leotiomycetes</taxon>
        <taxon>Helotiales</taxon>
        <taxon>Tricladiaceae</taxon>
        <taxon>Cudoniella</taxon>
    </lineage>
</organism>
<dbReference type="Proteomes" id="UP000566819">
    <property type="component" value="Unassembled WGS sequence"/>
</dbReference>